<reference evidence="1" key="2">
    <citation type="submission" date="2013-09" db="EMBL/GenBank/DDBJ databases">
        <title>Draft genome sequence of Anaerotruncus colihominis(DSM 17241).</title>
        <authorList>
            <person name="Sudarsanam P."/>
            <person name="Ley R."/>
            <person name="Guruge J."/>
            <person name="Turnbaugh P.J."/>
            <person name="Mahowald M."/>
            <person name="Liep D."/>
            <person name="Gordon J."/>
        </authorList>
    </citation>
    <scope>NUCLEOTIDE SEQUENCE</scope>
    <source>
        <strain evidence="1">DSM 17241</strain>
    </source>
</reference>
<dbReference type="EMBL" id="ABGD02000024">
    <property type="protein sequence ID" value="EDS10170.1"/>
    <property type="molecule type" value="Genomic_DNA"/>
</dbReference>
<sequence>MLFAWSVKDNIIHHLYYTIHFKICNVSKEFVFFILEIHITFVKL</sequence>
<keyword evidence="2" id="KW-1185">Reference proteome</keyword>
<evidence type="ECO:0000313" key="2">
    <source>
        <dbReference type="Proteomes" id="UP000003803"/>
    </source>
</evidence>
<dbReference type="HOGENOM" id="CLU_3211624_0_0_9"/>
<dbReference type="Proteomes" id="UP000003803">
    <property type="component" value="Unassembled WGS sequence"/>
</dbReference>
<reference evidence="1" key="1">
    <citation type="submission" date="2007-11" db="EMBL/GenBank/DDBJ databases">
        <authorList>
            <person name="Fulton L."/>
            <person name="Clifton S."/>
            <person name="Fulton B."/>
            <person name="Xu J."/>
            <person name="Minx P."/>
            <person name="Pepin K.H."/>
            <person name="Johnson M."/>
            <person name="Thiruvilangam P."/>
            <person name="Bhonagiri V."/>
            <person name="Nash W.E."/>
            <person name="Mardis E.R."/>
            <person name="Wilson R.K."/>
        </authorList>
    </citation>
    <scope>NUCLEOTIDE SEQUENCE [LARGE SCALE GENOMIC DNA]</scope>
    <source>
        <strain evidence="1">DSM 17241</strain>
    </source>
</reference>
<protein>
    <submittedName>
        <fullName evidence="1">Uncharacterized protein</fullName>
    </submittedName>
</protein>
<dbReference type="AlphaFoldDB" id="B0PDY2"/>
<comment type="caution">
    <text evidence="1">The sequence shown here is derived from an EMBL/GenBank/DDBJ whole genome shotgun (WGS) entry which is preliminary data.</text>
</comment>
<proteinExistence type="predicted"/>
<gene>
    <name evidence="1" type="ORF">ANACOL_02766</name>
</gene>
<accession>B0PDY2</accession>
<organism evidence="1 2">
    <name type="scientific">Anaerotruncus colihominis DSM 17241</name>
    <dbReference type="NCBI Taxonomy" id="445972"/>
    <lineage>
        <taxon>Bacteria</taxon>
        <taxon>Bacillati</taxon>
        <taxon>Bacillota</taxon>
        <taxon>Clostridia</taxon>
        <taxon>Eubacteriales</taxon>
        <taxon>Oscillospiraceae</taxon>
        <taxon>Anaerotruncus</taxon>
    </lineage>
</organism>
<evidence type="ECO:0000313" key="1">
    <source>
        <dbReference type="EMBL" id="EDS10170.1"/>
    </source>
</evidence>
<name>B0PDY2_9FIRM</name>